<comment type="caution">
    <text evidence="2">The sequence shown here is derived from an EMBL/GenBank/DDBJ whole genome shotgun (WGS) entry which is preliminary data.</text>
</comment>
<organism evidence="2 3">
    <name type="scientific">Rhizophagus irregularis</name>
    <dbReference type="NCBI Taxonomy" id="588596"/>
    <lineage>
        <taxon>Eukaryota</taxon>
        <taxon>Fungi</taxon>
        <taxon>Fungi incertae sedis</taxon>
        <taxon>Mucoromycota</taxon>
        <taxon>Glomeromycotina</taxon>
        <taxon>Glomeromycetes</taxon>
        <taxon>Glomerales</taxon>
        <taxon>Glomeraceae</taxon>
        <taxon>Rhizophagus</taxon>
    </lineage>
</organism>
<dbReference type="PROSITE" id="PS50011">
    <property type="entry name" value="PROTEIN_KINASE_DOM"/>
    <property type="match status" value="1"/>
</dbReference>
<dbReference type="InterPro" id="IPR001245">
    <property type="entry name" value="Ser-Thr/Tyr_kinase_cat_dom"/>
</dbReference>
<name>A0A916E5G7_9GLOM</name>
<dbReference type="Pfam" id="PF07714">
    <property type="entry name" value="PK_Tyr_Ser-Thr"/>
    <property type="match status" value="1"/>
</dbReference>
<feature type="domain" description="Protein kinase" evidence="1">
    <location>
        <begin position="56"/>
        <end position="279"/>
    </location>
</feature>
<dbReference type="InterPro" id="IPR020635">
    <property type="entry name" value="Tyr_kinase_cat_dom"/>
</dbReference>
<dbReference type="SMART" id="SM00219">
    <property type="entry name" value="TyrKc"/>
    <property type="match status" value="1"/>
</dbReference>
<sequence>MTQFNEDLMKALARFLGPYDNNISSGNNRIDEILKASQRNSIDDDDFLEWIEFNKLVNFKYISRGGIGEIYSAIWKDGPSNSADIFDRLFNRKGECFIVVKFFKKDKEFFNELIKTYKIIGTCPRASGLENLVHIYGATRDYENGNYGIVMEYLNSGNLEKYLENNWESITWKEKLGILKDAAHVATNTRPERYRHYKHRLANDILNGRRPGFNRDLMPHCYESLMRNCWSNGKRNRPKAETLYARFCEWEENYYKRNSPFKNFRLQRVEPSGNGNGYF</sequence>
<dbReference type="GO" id="GO:0004674">
    <property type="term" value="F:protein serine/threonine kinase activity"/>
    <property type="evidence" value="ECO:0007669"/>
    <property type="project" value="TreeGrafter"/>
</dbReference>
<dbReference type="OrthoDB" id="346907at2759"/>
<dbReference type="InterPro" id="IPR051681">
    <property type="entry name" value="Ser/Thr_Kinases-Pseudokinases"/>
</dbReference>
<evidence type="ECO:0000259" key="1">
    <source>
        <dbReference type="PROSITE" id="PS50011"/>
    </source>
</evidence>
<protein>
    <recommendedName>
        <fullName evidence="1">Protein kinase domain-containing protein</fullName>
    </recommendedName>
</protein>
<dbReference type="GO" id="GO:0005524">
    <property type="term" value="F:ATP binding"/>
    <property type="evidence" value="ECO:0007669"/>
    <property type="project" value="InterPro"/>
</dbReference>
<dbReference type="AlphaFoldDB" id="A0A916E5G7"/>
<gene>
    <name evidence="2" type="ORF">CHRIB12_LOCUS8324</name>
</gene>
<dbReference type="PANTHER" id="PTHR44329:SF291">
    <property type="entry name" value="PROTEIN KINASE DOMAIN-CONTAINING PROTEIN"/>
    <property type="match status" value="1"/>
</dbReference>
<dbReference type="VEuPathDB" id="FungiDB:RhiirFUN_007594"/>
<accession>A0A916E5G7</accession>
<dbReference type="PANTHER" id="PTHR44329">
    <property type="entry name" value="SERINE/THREONINE-PROTEIN KINASE TNNI3K-RELATED"/>
    <property type="match status" value="1"/>
</dbReference>
<evidence type="ECO:0000313" key="2">
    <source>
        <dbReference type="EMBL" id="CAB5360645.1"/>
    </source>
</evidence>
<reference evidence="2" key="1">
    <citation type="submission" date="2020-05" db="EMBL/GenBank/DDBJ databases">
        <authorList>
            <person name="Rincon C."/>
            <person name="Sanders R I."/>
            <person name="Robbins C."/>
            <person name="Chaturvedi A."/>
        </authorList>
    </citation>
    <scope>NUCLEOTIDE SEQUENCE</scope>
    <source>
        <strain evidence="2">CHB12</strain>
    </source>
</reference>
<evidence type="ECO:0000313" key="3">
    <source>
        <dbReference type="Proteomes" id="UP000684084"/>
    </source>
</evidence>
<dbReference type="Proteomes" id="UP000684084">
    <property type="component" value="Unassembled WGS sequence"/>
</dbReference>
<dbReference type="GO" id="GO:0004713">
    <property type="term" value="F:protein tyrosine kinase activity"/>
    <property type="evidence" value="ECO:0007669"/>
    <property type="project" value="InterPro"/>
</dbReference>
<proteinExistence type="predicted"/>
<dbReference type="EMBL" id="CAGKOT010000015">
    <property type="protein sequence ID" value="CAB5360645.1"/>
    <property type="molecule type" value="Genomic_DNA"/>
</dbReference>
<dbReference type="InterPro" id="IPR000719">
    <property type="entry name" value="Prot_kinase_dom"/>
</dbReference>